<evidence type="ECO:0000313" key="4">
    <source>
        <dbReference type="Proteomes" id="UP001214201"/>
    </source>
</evidence>
<evidence type="ECO:0000313" key="3">
    <source>
        <dbReference type="Proteomes" id="UP000239561"/>
    </source>
</evidence>
<protein>
    <recommendedName>
        <fullName evidence="5">Aldehyde-activating protein</fullName>
    </recommendedName>
</protein>
<dbReference type="EMBL" id="CP082214">
    <property type="protein sequence ID" value="WDM70305.1"/>
    <property type="molecule type" value="Genomic_DNA"/>
</dbReference>
<dbReference type="Proteomes" id="UP001214201">
    <property type="component" value="Chromosome"/>
</dbReference>
<dbReference type="EMBL" id="MDED01000022">
    <property type="protein sequence ID" value="PPU75851.1"/>
    <property type="molecule type" value="Genomic_DNA"/>
</dbReference>
<evidence type="ECO:0000313" key="1">
    <source>
        <dbReference type="EMBL" id="PPU75851.1"/>
    </source>
</evidence>
<dbReference type="AlphaFoldDB" id="A0A2S7DPU8"/>
<reference evidence="2 4" key="2">
    <citation type="submission" date="2021-08" db="EMBL/GenBank/DDBJ databases">
        <title>Genome sequences of Xanthomonas cucurbitae isolates from 5 Midwestern US states.</title>
        <authorList>
            <person name="Hind S.R."/>
        </authorList>
    </citation>
    <scope>NUCLEOTIDE SEQUENCE [LARGE SCALE GENOMIC DNA]</scope>
    <source>
        <strain evidence="2 4">OH_261</strain>
    </source>
</reference>
<keyword evidence="4" id="KW-1185">Reference proteome</keyword>
<accession>A0A2S7DPU8</accession>
<evidence type="ECO:0008006" key="5">
    <source>
        <dbReference type="Google" id="ProtNLM"/>
    </source>
</evidence>
<proteinExistence type="predicted"/>
<evidence type="ECO:0000313" key="2">
    <source>
        <dbReference type="EMBL" id="WDM70305.1"/>
    </source>
</evidence>
<dbReference type="RefSeq" id="WP_104603920.1">
    <property type="nucleotide sequence ID" value="NZ_CP033326.1"/>
</dbReference>
<reference evidence="1 3" key="1">
    <citation type="submission" date="2016-08" db="EMBL/GenBank/DDBJ databases">
        <authorList>
            <person name="Seilhamer J.J."/>
        </authorList>
    </citation>
    <scope>NUCLEOTIDE SEQUENCE [LARGE SCALE GENOMIC DNA]</scope>
    <source>
        <strain evidence="1 3">CFBP2542</strain>
    </source>
</reference>
<dbReference type="Proteomes" id="UP000239561">
    <property type="component" value="Unassembled WGS sequence"/>
</dbReference>
<name>A0A2S7DPU8_9XANT</name>
<organism evidence="1 3">
    <name type="scientific">Xanthomonas cucurbitae</name>
    <dbReference type="NCBI Taxonomy" id="56453"/>
    <lineage>
        <taxon>Bacteria</taxon>
        <taxon>Pseudomonadati</taxon>
        <taxon>Pseudomonadota</taxon>
        <taxon>Gammaproteobacteria</taxon>
        <taxon>Lysobacterales</taxon>
        <taxon>Lysobacteraceae</taxon>
        <taxon>Xanthomonas</taxon>
    </lineage>
</organism>
<gene>
    <name evidence="2" type="ORF">K6978_12765</name>
    <name evidence="1" type="ORF">XcuCFBP2542_12620</name>
</gene>
<sequence>MQHAGSCHCGRIAFELETDAPITEGANPKTGQATIAVNVRCITGLDLTTRSVQRIDGASL</sequence>
<dbReference type="OrthoDB" id="9805575at2"/>